<dbReference type="AlphaFoldDB" id="A0A195FJZ6"/>
<name>A0A195FJZ6_9HYME</name>
<feature type="compositionally biased region" description="Basic and acidic residues" evidence="1">
    <location>
        <begin position="36"/>
        <end position="45"/>
    </location>
</feature>
<feature type="region of interest" description="Disordered" evidence="1">
    <location>
        <begin position="36"/>
        <end position="86"/>
    </location>
</feature>
<accession>A0A195FJZ6</accession>
<dbReference type="Proteomes" id="UP000078541">
    <property type="component" value="Unassembled WGS sequence"/>
</dbReference>
<organism evidence="2 3">
    <name type="scientific">Trachymyrmex septentrionalis</name>
    <dbReference type="NCBI Taxonomy" id="34720"/>
    <lineage>
        <taxon>Eukaryota</taxon>
        <taxon>Metazoa</taxon>
        <taxon>Ecdysozoa</taxon>
        <taxon>Arthropoda</taxon>
        <taxon>Hexapoda</taxon>
        <taxon>Insecta</taxon>
        <taxon>Pterygota</taxon>
        <taxon>Neoptera</taxon>
        <taxon>Endopterygota</taxon>
        <taxon>Hymenoptera</taxon>
        <taxon>Apocrita</taxon>
        <taxon>Aculeata</taxon>
        <taxon>Formicoidea</taxon>
        <taxon>Formicidae</taxon>
        <taxon>Myrmicinae</taxon>
        <taxon>Trachymyrmex</taxon>
    </lineage>
</organism>
<keyword evidence="3" id="KW-1185">Reference proteome</keyword>
<feature type="non-terminal residue" evidence="2">
    <location>
        <position position="1"/>
    </location>
</feature>
<sequence length="131" mass="14442">ILRAHAEGNVPEVTTIDFSSFFTGVNLKVARETEGKYRGDREHKRFTASQRSIPDTEVTERGGSRTSAPARTRSLARSKKVQAANGEKGEGITYRVHLLYGNALIRDINTATLLIPLAYSPSAPSRWAKLD</sequence>
<evidence type="ECO:0000256" key="1">
    <source>
        <dbReference type="SAM" id="MobiDB-lite"/>
    </source>
</evidence>
<proteinExistence type="predicted"/>
<dbReference type="EMBL" id="KQ981522">
    <property type="protein sequence ID" value="KYN40676.1"/>
    <property type="molecule type" value="Genomic_DNA"/>
</dbReference>
<reference evidence="2 3" key="1">
    <citation type="submission" date="2016-03" db="EMBL/GenBank/DDBJ databases">
        <title>Trachymyrmex septentrionalis WGS genome.</title>
        <authorList>
            <person name="Nygaard S."/>
            <person name="Hu H."/>
            <person name="Boomsma J."/>
            <person name="Zhang G."/>
        </authorList>
    </citation>
    <scope>NUCLEOTIDE SEQUENCE [LARGE SCALE GENOMIC DNA]</scope>
    <source>
        <strain evidence="2">Tsep2-gDNA-1</strain>
        <tissue evidence="2">Whole body</tissue>
    </source>
</reference>
<protein>
    <submittedName>
        <fullName evidence="2">Uncharacterized protein</fullName>
    </submittedName>
</protein>
<evidence type="ECO:0000313" key="2">
    <source>
        <dbReference type="EMBL" id="KYN40676.1"/>
    </source>
</evidence>
<gene>
    <name evidence="2" type="ORF">ALC56_04985</name>
</gene>
<evidence type="ECO:0000313" key="3">
    <source>
        <dbReference type="Proteomes" id="UP000078541"/>
    </source>
</evidence>